<dbReference type="SMART" id="SM00852">
    <property type="entry name" value="MoCF_biosynth"/>
    <property type="match status" value="1"/>
</dbReference>
<organism evidence="2">
    <name type="scientific">uncultured marine thaumarchaeote KM3_86_F11</name>
    <dbReference type="NCBI Taxonomy" id="1456322"/>
    <lineage>
        <taxon>Archaea</taxon>
        <taxon>Nitrososphaerota</taxon>
        <taxon>environmental samples</taxon>
    </lineage>
</organism>
<sequence>MCNLIFMKFHIISVGNELLSGRTLNTNLQTICNKLADIGCTVSRSYIVRDNCDEISWALNQAISADSDWIVLSGGLGPTYDDMTLSCTASTLNLPLELNEIALEMIIQRYTDLVSQNVIDSFSITDSRKKMAILPKNSTPLNNDVGTAPGVLIKYENKNIVCLPGVPKEMENILIHEVFPLIDYDKVDKVTSKVLYIDGITESELAPIIYEFVSTNDLYIKSHPQGITDGIYHIELVVSYQSKKFSESTINSIIEKLISSIKIHDNIRVKY</sequence>
<dbReference type="SUPFAM" id="SSF53218">
    <property type="entry name" value="Molybdenum cofactor biosynthesis proteins"/>
    <property type="match status" value="1"/>
</dbReference>
<dbReference type="InterPro" id="IPR036425">
    <property type="entry name" value="MoaB/Mog-like_dom_sf"/>
</dbReference>
<evidence type="ECO:0000313" key="2">
    <source>
        <dbReference type="EMBL" id="AIF19378.1"/>
    </source>
</evidence>
<evidence type="ECO:0000259" key="1">
    <source>
        <dbReference type="SMART" id="SM00852"/>
    </source>
</evidence>
<dbReference type="InterPro" id="IPR001453">
    <property type="entry name" value="MoaB/Mog_dom"/>
</dbReference>
<dbReference type="EMBL" id="KF901136">
    <property type="protein sequence ID" value="AIF19378.1"/>
    <property type="molecule type" value="Genomic_DNA"/>
</dbReference>
<dbReference type="CDD" id="cd00885">
    <property type="entry name" value="cinA"/>
    <property type="match status" value="1"/>
</dbReference>
<dbReference type="Gene3D" id="3.40.980.10">
    <property type="entry name" value="MoaB/Mog-like domain"/>
    <property type="match status" value="1"/>
</dbReference>
<dbReference type="AlphaFoldDB" id="A0A075I018"/>
<dbReference type="InterPro" id="IPR050101">
    <property type="entry name" value="CinA"/>
</dbReference>
<name>A0A075I018_9ARCH</name>
<feature type="domain" description="MoaB/Mog" evidence="1">
    <location>
        <begin position="10"/>
        <end position="185"/>
    </location>
</feature>
<accession>A0A075I018</accession>
<reference evidence="2" key="1">
    <citation type="journal article" date="2014" name="Genome Biol. Evol.">
        <title>Pangenome evidence for extensive interdomain horizontal transfer affecting lineage core and shell genes in uncultured planktonic thaumarchaeota and euryarchaeota.</title>
        <authorList>
            <person name="Deschamps P."/>
            <person name="Zivanovic Y."/>
            <person name="Moreira D."/>
            <person name="Rodriguez-Valera F."/>
            <person name="Lopez-Garcia P."/>
        </authorList>
    </citation>
    <scope>NUCLEOTIDE SEQUENCE</scope>
</reference>
<proteinExistence type="predicted"/>
<dbReference type="PANTHER" id="PTHR13939">
    <property type="entry name" value="NICOTINAMIDE-NUCLEOTIDE AMIDOHYDROLASE PNCC"/>
    <property type="match status" value="1"/>
</dbReference>
<dbReference type="PANTHER" id="PTHR13939:SF0">
    <property type="entry name" value="NMN AMIDOHYDROLASE-LIKE PROTEIN YFAY"/>
    <property type="match status" value="1"/>
</dbReference>
<protein>
    <submittedName>
        <fullName evidence="2">Competence damage-inducible protein A (CinA)</fullName>
    </submittedName>
</protein>
<gene>
    <name evidence="2" type="primary">cinA</name>
</gene>
<dbReference type="Pfam" id="PF00994">
    <property type="entry name" value="MoCF_biosynth"/>
    <property type="match status" value="1"/>
</dbReference>